<protein>
    <submittedName>
        <fullName evidence="2">Pco155588b</fullName>
    </submittedName>
</protein>
<reference evidence="2" key="1">
    <citation type="submission" date="2014-09" db="EMBL/GenBank/DDBJ databases">
        <authorList>
            <person name="Magalhaes I.L.F."/>
            <person name="Oliveira U."/>
            <person name="Santos F.R."/>
            <person name="Vidigal T.H.D.A."/>
            <person name="Brescovit A.D."/>
            <person name="Santos A.J."/>
        </authorList>
    </citation>
    <scope>NUCLEOTIDE SEQUENCE</scope>
    <source>
        <tissue evidence="2">Shoot tissue taken approximately 20 cm above the soil surface</tissue>
    </source>
</reference>
<reference evidence="2" key="2">
    <citation type="journal article" date="2015" name="Data Brief">
        <title>Shoot transcriptome of the giant reed, Arundo donax.</title>
        <authorList>
            <person name="Barrero R.A."/>
            <person name="Guerrero F.D."/>
            <person name="Moolhuijzen P."/>
            <person name="Goolsby J.A."/>
            <person name="Tidwell J."/>
            <person name="Bellgard S.E."/>
            <person name="Bellgard M.I."/>
        </authorList>
    </citation>
    <scope>NUCLEOTIDE SEQUENCE</scope>
    <source>
        <tissue evidence="2">Shoot tissue taken approximately 20 cm above the soil surface</tissue>
    </source>
</reference>
<evidence type="ECO:0000313" key="2">
    <source>
        <dbReference type="EMBL" id="JAD74590.1"/>
    </source>
</evidence>
<dbReference type="EMBL" id="GBRH01223305">
    <property type="protein sequence ID" value="JAD74590.1"/>
    <property type="molecule type" value="Transcribed_RNA"/>
</dbReference>
<accession>A0A0A9CMK5</accession>
<feature type="region of interest" description="Disordered" evidence="1">
    <location>
        <begin position="87"/>
        <end position="125"/>
    </location>
</feature>
<proteinExistence type="predicted"/>
<dbReference type="AlphaFoldDB" id="A0A0A9CMK5"/>
<feature type="compositionally biased region" description="Polar residues" evidence="1">
    <location>
        <begin position="112"/>
        <end position="125"/>
    </location>
</feature>
<sequence>MSYFHRSLRRTPPRSRTMAYGCVTRAGLATTTCTRSIVTPPSTVLLSRCTLKWLPATVSDPLAFRSSRLLRSTSNCASVITLNSSTNRTSGSHWCTARSGHRPGSSKPPSRLQGQTCSCDQSHPF</sequence>
<organism evidence="2">
    <name type="scientific">Arundo donax</name>
    <name type="common">Giant reed</name>
    <name type="synonym">Donax arundinaceus</name>
    <dbReference type="NCBI Taxonomy" id="35708"/>
    <lineage>
        <taxon>Eukaryota</taxon>
        <taxon>Viridiplantae</taxon>
        <taxon>Streptophyta</taxon>
        <taxon>Embryophyta</taxon>
        <taxon>Tracheophyta</taxon>
        <taxon>Spermatophyta</taxon>
        <taxon>Magnoliopsida</taxon>
        <taxon>Liliopsida</taxon>
        <taxon>Poales</taxon>
        <taxon>Poaceae</taxon>
        <taxon>PACMAD clade</taxon>
        <taxon>Arundinoideae</taxon>
        <taxon>Arundineae</taxon>
        <taxon>Arundo</taxon>
    </lineage>
</organism>
<evidence type="ECO:0000256" key="1">
    <source>
        <dbReference type="SAM" id="MobiDB-lite"/>
    </source>
</evidence>
<name>A0A0A9CMK5_ARUDO</name>